<dbReference type="PANTHER" id="PTHR30489">
    <property type="entry name" value="LIPOPROTEIN-RELEASING SYSTEM TRANSMEMBRANE PROTEIN LOLE"/>
    <property type="match status" value="1"/>
</dbReference>
<evidence type="ECO:0000256" key="1">
    <source>
        <dbReference type="ARBA" id="ARBA00004651"/>
    </source>
</evidence>
<keyword evidence="4 7" id="KW-0812">Transmembrane</keyword>
<feature type="transmembrane region" description="Helical" evidence="7">
    <location>
        <begin position="317"/>
        <end position="340"/>
    </location>
</feature>
<dbReference type="GO" id="GO:0044874">
    <property type="term" value="P:lipoprotein localization to outer membrane"/>
    <property type="evidence" value="ECO:0007669"/>
    <property type="project" value="TreeGrafter"/>
</dbReference>
<evidence type="ECO:0000256" key="4">
    <source>
        <dbReference type="ARBA" id="ARBA00022692"/>
    </source>
</evidence>
<feature type="transmembrane region" description="Helical" evidence="7">
    <location>
        <begin position="268"/>
        <end position="286"/>
    </location>
</feature>
<evidence type="ECO:0000259" key="8">
    <source>
        <dbReference type="Pfam" id="PF02687"/>
    </source>
</evidence>
<evidence type="ECO:0000256" key="5">
    <source>
        <dbReference type="ARBA" id="ARBA00022989"/>
    </source>
</evidence>
<evidence type="ECO:0000313" key="9">
    <source>
        <dbReference type="EMBL" id="CUJ85923.1"/>
    </source>
</evidence>
<feature type="transmembrane region" description="Helical" evidence="7">
    <location>
        <begin position="660"/>
        <end position="682"/>
    </location>
</feature>
<reference evidence="10" key="1">
    <citation type="submission" date="2015-09" db="EMBL/GenBank/DDBJ databases">
        <authorList>
            <person name="Rodrigo-Torres Lidia"/>
            <person name="Arahal R.David."/>
        </authorList>
    </citation>
    <scope>NUCLEOTIDE SEQUENCE [LARGE SCALE GENOMIC DNA]</scope>
    <source>
        <strain evidence="10">CECT 7735</strain>
    </source>
</reference>
<name>A0A0P1I1Z3_9RHOB</name>
<dbReference type="STRING" id="1715693.PH7735_00556"/>
<evidence type="ECO:0000313" key="10">
    <source>
        <dbReference type="Proteomes" id="UP000051870"/>
    </source>
</evidence>
<comment type="subcellular location">
    <subcellularLocation>
        <location evidence="1">Cell membrane</location>
        <topology evidence="1">Multi-pass membrane protein</topology>
    </subcellularLocation>
</comment>
<dbReference type="AlphaFoldDB" id="A0A0P1I1Z3"/>
<evidence type="ECO:0000256" key="7">
    <source>
        <dbReference type="SAM" id="Phobius"/>
    </source>
</evidence>
<feature type="domain" description="ABC3 transporter permease C-terminal" evidence="8">
    <location>
        <begin position="661"/>
        <end position="769"/>
    </location>
</feature>
<dbReference type="Pfam" id="PF02687">
    <property type="entry name" value="FtsX"/>
    <property type="match status" value="2"/>
</dbReference>
<sequence>MSPLNHKLLRDLWRIKGQAGAIALVVAVGVSLLVMMSGMLSSLQDTRETYYERYRLAEVFAPVTRAPLNVLDQVAQISGVASVQGRITGGALVDMPGQALPVRASALSVPRYQASRLNDFYLKHGRALDPARTDEVIVLDSFAQAHDLQLDDTLSATMNGARRSFWIVGFAMAPEFLFTTAPGEFVPDDARFAVLWLNEDALAAAFDMKGAFNEALLSLERNAKPEAVLLAVDGVLDRFGGQGAYLRKDHMSDRFISEEISGLQATSVAVPPIFMGVAAFLLYIVITRMVQSEREQIGLIKAFGYSDFEVGYHYFKLVLVIAVAGAGLGCVLGLWGGRAMAGVYQSVYHFPFLVFHIEPAPLVSGVGVSVLAASAGGLFVLRRVFALTPAVAMRPPAPMDFSRSGAMNERLKSWLDQPSRMVVRRILRNPGRLFGAVLGVAVGMGLSSAQMSLMSGFDDTLDLTFGVIDRSDVSVSFFETMPAETVFDMKHLPGVVEVEPTRAVGAVLRNGRNSYRGTVSGLPANARLNRAVDKDMADIVMPETGIVLAKSLADILEIQPGEMLQVEVLQGRRPVLTVPVASIAETLLGSPSFMLMDSLNRELRERGQVSGVYLRVDSDQLPALYEALKAMPSVAGVTRREDARAAMQKLMDTGAGAMRYVMAAIAGIITFGIVYNAARIAFGEQARDLASLRVMGFTRGETAFVLLGELAVVVLLAIPLGVGIGYYLSFLIAAGFSTDLYQIPTTFRPDAFGIAALAVVLAALVSGWLVKRDIDRIDLVATLKTRE</sequence>
<dbReference type="RefSeq" id="WP_058309785.1">
    <property type="nucleotide sequence ID" value="NZ_CYTW01000001.1"/>
</dbReference>
<accession>A0A0P1I1Z3</accession>
<keyword evidence="3" id="KW-1003">Cell membrane</keyword>
<dbReference type="InterPro" id="IPR051447">
    <property type="entry name" value="Lipoprotein-release_system"/>
</dbReference>
<keyword evidence="9" id="KW-0449">Lipoprotein</keyword>
<keyword evidence="10" id="KW-1185">Reference proteome</keyword>
<feature type="transmembrane region" description="Helical" evidence="7">
    <location>
        <begin position="752"/>
        <end position="770"/>
    </location>
</feature>
<gene>
    <name evidence="9" type="ORF">PH7735_00556</name>
</gene>
<evidence type="ECO:0000256" key="3">
    <source>
        <dbReference type="ARBA" id="ARBA00022475"/>
    </source>
</evidence>
<dbReference type="GO" id="GO:0098797">
    <property type="term" value="C:plasma membrane protein complex"/>
    <property type="evidence" value="ECO:0007669"/>
    <property type="project" value="TreeGrafter"/>
</dbReference>
<evidence type="ECO:0000256" key="2">
    <source>
        <dbReference type="ARBA" id="ARBA00005236"/>
    </source>
</evidence>
<keyword evidence="5 7" id="KW-1133">Transmembrane helix</keyword>
<feature type="transmembrane region" description="Helical" evidence="7">
    <location>
        <begin position="703"/>
        <end position="732"/>
    </location>
</feature>
<comment type="similarity">
    <text evidence="2">Belongs to the ABC-4 integral membrane protein family. LolC/E subfamily.</text>
</comment>
<feature type="domain" description="ABC3 transporter permease C-terminal" evidence="8">
    <location>
        <begin position="273"/>
        <end position="388"/>
    </location>
</feature>
<feature type="transmembrane region" description="Helical" evidence="7">
    <location>
        <begin position="433"/>
        <end position="453"/>
    </location>
</feature>
<protein>
    <submittedName>
        <fullName evidence="9">Lipoprotein releasing system, transmembrane protein, LolC/E family</fullName>
    </submittedName>
</protein>
<feature type="transmembrane region" description="Helical" evidence="7">
    <location>
        <begin position="21"/>
        <end position="40"/>
    </location>
</feature>
<evidence type="ECO:0000256" key="6">
    <source>
        <dbReference type="ARBA" id="ARBA00023136"/>
    </source>
</evidence>
<dbReference type="EMBL" id="CYTW01000001">
    <property type="protein sequence ID" value="CUJ85923.1"/>
    <property type="molecule type" value="Genomic_DNA"/>
</dbReference>
<dbReference type="GeneID" id="83879634"/>
<proteinExistence type="inferred from homology"/>
<feature type="transmembrane region" description="Helical" evidence="7">
    <location>
        <begin position="360"/>
        <end position="381"/>
    </location>
</feature>
<dbReference type="PANTHER" id="PTHR30489:SF0">
    <property type="entry name" value="LIPOPROTEIN-RELEASING SYSTEM TRANSMEMBRANE PROTEIN LOLE"/>
    <property type="match status" value="1"/>
</dbReference>
<dbReference type="Proteomes" id="UP000051870">
    <property type="component" value="Unassembled WGS sequence"/>
</dbReference>
<organism evidence="9 10">
    <name type="scientific">Shimia thalassica</name>
    <dbReference type="NCBI Taxonomy" id="1715693"/>
    <lineage>
        <taxon>Bacteria</taxon>
        <taxon>Pseudomonadati</taxon>
        <taxon>Pseudomonadota</taxon>
        <taxon>Alphaproteobacteria</taxon>
        <taxon>Rhodobacterales</taxon>
        <taxon>Roseobacteraceae</taxon>
    </lineage>
</organism>
<dbReference type="InterPro" id="IPR003838">
    <property type="entry name" value="ABC3_permease_C"/>
</dbReference>
<keyword evidence="6 7" id="KW-0472">Membrane</keyword>